<comment type="caution">
    <text evidence="3">The sequence shown here is derived from an EMBL/GenBank/DDBJ whole genome shotgun (WGS) entry which is preliminary data.</text>
</comment>
<proteinExistence type="inferred from homology"/>
<gene>
    <name evidence="3" type="ORF">HCUR_01096</name>
</gene>
<keyword evidence="4" id="KW-1185">Reference proteome</keyword>
<dbReference type="InterPro" id="IPR012223">
    <property type="entry name" value="TEII"/>
</dbReference>
<evidence type="ECO:0000313" key="3">
    <source>
        <dbReference type="EMBL" id="PPE03465.1"/>
    </source>
</evidence>
<reference evidence="3 4" key="1">
    <citation type="submission" date="2017-11" db="EMBL/GenBank/DDBJ databases">
        <title>Comparative genomic analysis of Holospora spp., intranuclear symbionts of paramecia.</title>
        <authorList>
            <person name="Garushyants S.K."/>
            <person name="Beliavskaya A."/>
            <person name="Malko D.B."/>
            <person name="Logacheva M.D."/>
            <person name="Rautian M.S."/>
            <person name="Gelfand M.S."/>
        </authorList>
    </citation>
    <scope>NUCLEOTIDE SEQUENCE [LARGE SCALE GENOMIC DNA]</scope>
    <source>
        <strain evidence="4">02AZ16</strain>
    </source>
</reference>
<dbReference type="PANTHER" id="PTHR11487">
    <property type="entry name" value="THIOESTERASE"/>
    <property type="match status" value="1"/>
</dbReference>
<dbReference type="AlphaFoldDB" id="A0A2S5R8K3"/>
<dbReference type="EMBL" id="PHHC01000100">
    <property type="protein sequence ID" value="PPE03465.1"/>
    <property type="molecule type" value="Genomic_DNA"/>
</dbReference>
<dbReference type="SUPFAM" id="SSF53474">
    <property type="entry name" value="alpha/beta-Hydrolases"/>
    <property type="match status" value="1"/>
</dbReference>
<dbReference type="Proteomes" id="UP000239425">
    <property type="component" value="Unassembled WGS sequence"/>
</dbReference>
<dbReference type="OrthoDB" id="8480037at2"/>
<dbReference type="RefSeq" id="WP_104207063.1">
    <property type="nucleotide sequence ID" value="NZ_PHHC01000100.1"/>
</dbReference>
<dbReference type="Pfam" id="PF00975">
    <property type="entry name" value="Thioesterase"/>
    <property type="match status" value="1"/>
</dbReference>
<evidence type="ECO:0000256" key="1">
    <source>
        <dbReference type="ARBA" id="ARBA00007169"/>
    </source>
</evidence>
<dbReference type="PANTHER" id="PTHR11487:SF0">
    <property type="entry name" value="S-ACYL FATTY ACID SYNTHASE THIOESTERASE, MEDIUM CHAIN"/>
    <property type="match status" value="1"/>
</dbReference>
<dbReference type="InterPro" id="IPR029058">
    <property type="entry name" value="AB_hydrolase_fold"/>
</dbReference>
<dbReference type="InterPro" id="IPR001031">
    <property type="entry name" value="Thioesterase"/>
</dbReference>
<accession>A0A2S5R8K3</accession>
<feature type="domain" description="Thioesterase" evidence="2">
    <location>
        <begin position="18"/>
        <end position="238"/>
    </location>
</feature>
<comment type="similarity">
    <text evidence="1">Belongs to the thioesterase family.</text>
</comment>
<dbReference type="Gene3D" id="3.40.50.1820">
    <property type="entry name" value="alpha/beta hydrolase"/>
    <property type="match status" value="1"/>
</dbReference>
<dbReference type="GO" id="GO:0008610">
    <property type="term" value="P:lipid biosynthetic process"/>
    <property type="evidence" value="ECO:0007669"/>
    <property type="project" value="TreeGrafter"/>
</dbReference>
<evidence type="ECO:0000313" key="4">
    <source>
        <dbReference type="Proteomes" id="UP000239425"/>
    </source>
</evidence>
<sequence length="244" mass="28157">MKDIDYYFKDSSSEKISLFCLHHAGGNAEFFLPWKQHLPQHIRLCPLQLPGRSFLSHIQLEPNFNNISKLIAQTISKHSENSNFILFGHSMGAMLAFHVSHLLTKKPLLLCLSGLEAPLFWNTKAFSQRAYKSDLLNWMIQNYYPDLSNTNELAEALNPFVETLRNDLLLCASHQLSEIKKFEGKVLIFNAQDDELIDHSKTAEWINFCPQVNLINFQNGGHFFLRVHTHEIIRYISEQSGKNK</sequence>
<organism evidence="3 4">
    <name type="scientific">Holospora curviuscula</name>
    <dbReference type="NCBI Taxonomy" id="1082868"/>
    <lineage>
        <taxon>Bacteria</taxon>
        <taxon>Pseudomonadati</taxon>
        <taxon>Pseudomonadota</taxon>
        <taxon>Alphaproteobacteria</taxon>
        <taxon>Holosporales</taxon>
        <taxon>Holosporaceae</taxon>
        <taxon>Holospora</taxon>
    </lineage>
</organism>
<evidence type="ECO:0000259" key="2">
    <source>
        <dbReference type="Pfam" id="PF00975"/>
    </source>
</evidence>
<name>A0A2S5R8K3_9PROT</name>
<protein>
    <submittedName>
        <fullName evidence="3">Linear gramicidin dehydrogenase LgrE</fullName>
    </submittedName>
</protein>